<dbReference type="Pfam" id="PF13853">
    <property type="entry name" value="7tm_4"/>
    <property type="match status" value="1"/>
</dbReference>
<evidence type="ECO:0000313" key="15">
    <source>
        <dbReference type="EMBL" id="CAI9581142.1"/>
    </source>
</evidence>
<comment type="caution">
    <text evidence="15">The sequence shown here is derived from an EMBL/GenBank/DDBJ whole genome shotgun (WGS) entry which is preliminary data.</text>
</comment>
<keyword evidence="3" id="KW-0716">Sensory transduction</keyword>
<evidence type="ECO:0000256" key="11">
    <source>
        <dbReference type="ARBA" id="ARBA00023180"/>
    </source>
</evidence>
<dbReference type="PANTHER" id="PTHR24242">
    <property type="entry name" value="G-PROTEIN COUPLED RECEPTOR"/>
    <property type="match status" value="1"/>
</dbReference>
<keyword evidence="12" id="KW-0807">Transducer</keyword>
<dbReference type="InterPro" id="IPR017452">
    <property type="entry name" value="GPCR_Rhodpsn_7TM"/>
</dbReference>
<evidence type="ECO:0000256" key="4">
    <source>
        <dbReference type="ARBA" id="ARBA00022692"/>
    </source>
</evidence>
<evidence type="ECO:0000256" key="9">
    <source>
        <dbReference type="ARBA" id="ARBA00023157"/>
    </source>
</evidence>
<organism evidence="15 16">
    <name type="scientific">Staurois parvus</name>
    <dbReference type="NCBI Taxonomy" id="386267"/>
    <lineage>
        <taxon>Eukaryota</taxon>
        <taxon>Metazoa</taxon>
        <taxon>Chordata</taxon>
        <taxon>Craniata</taxon>
        <taxon>Vertebrata</taxon>
        <taxon>Euteleostomi</taxon>
        <taxon>Amphibia</taxon>
        <taxon>Batrachia</taxon>
        <taxon>Anura</taxon>
        <taxon>Neobatrachia</taxon>
        <taxon>Ranoidea</taxon>
        <taxon>Ranidae</taxon>
        <taxon>Staurois</taxon>
    </lineage>
</organism>
<evidence type="ECO:0000259" key="14">
    <source>
        <dbReference type="PROSITE" id="PS50262"/>
    </source>
</evidence>
<evidence type="ECO:0000256" key="3">
    <source>
        <dbReference type="ARBA" id="ARBA00022606"/>
    </source>
</evidence>
<feature type="transmembrane region" description="Helical" evidence="13">
    <location>
        <begin position="137"/>
        <end position="161"/>
    </location>
</feature>
<evidence type="ECO:0000256" key="12">
    <source>
        <dbReference type="ARBA" id="ARBA00023224"/>
    </source>
</evidence>
<proteinExistence type="predicted"/>
<keyword evidence="9" id="KW-1015">Disulfide bond</keyword>
<evidence type="ECO:0000256" key="10">
    <source>
        <dbReference type="ARBA" id="ARBA00023170"/>
    </source>
</evidence>
<evidence type="ECO:0000256" key="6">
    <source>
        <dbReference type="ARBA" id="ARBA00022989"/>
    </source>
</evidence>
<keyword evidence="8 13" id="KW-0472">Membrane</keyword>
<feature type="transmembrane region" description="Helical" evidence="13">
    <location>
        <begin position="267"/>
        <end position="284"/>
    </location>
</feature>
<keyword evidence="4 13" id="KW-0812">Transmembrane</keyword>
<dbReference type="InterPro" id="IPR000276">
    <property type="entry name" value="GPCR_Rhodpsn"/>
</dbReference>
<feature type="transmembrane region" description="Helical" evidence="13">
    <location>
        <begin position="54"/>
        <end position="79"/>
    </location>
</feature>
<evidence type="ECO:0000256" key="7">
    <source>
        <dbReference type="ARBA" id="ARBA00023040"/>
    </source>
</evidence>
<feature type="transmembrane region" description="Helical" evidence="13">
    <location>
        <begin position="91"/>
        <end position="113"/>
    </location>
</feature>
<dbReference type="InterPro" id="IPR000725">
    <property type="entry name" value="Olfact_rcpt"/>
</dbReference>
<dbReference type="Gene3D" id="1.20.1070.10">
    <property type="entry name" value="Rhodopsin 7-helix transmembrane proteins"/>
    <property type="match status" value="1"/>
</dbReference>
<protein>
    <recommendedName>
        <fullName evidence="14">G-protein coupled receptors family 1 profile domain-containing protein</fullName>
    </recommendedName>
</protein>
<keyword evidence="16" id="KW-1185">Reference proteome</keyword>
<feature type="transmembrane region" description="Helical" evidence="13">
    <location>
        <begin position="192"/>
        <end position="215"/>
    </location>
</feature>
<feature type="transmembrane region" description="Helical" evidence="13">
    <location>
        <begin position="20"/>
        <end position="42"/>
    </location>
</feature>
<evidence type="ECO:0000256" key="2">
    <source>
        <dbReference type="ARBA" id="ARBA00022475"/>
    </source>
</evidence>
<comment type="subcellular location">
    <subcellularLocation>
        <location evidence="1">Cell membrane</location>
        <topology evidence="1">Multi-pass membrane protein</topology>
    </subcellularLocation>
</comment>
<sequence>MVTEIFLAGFGHLQHISNVIFVFLLFVFMATVTGNMLIITLISTSPRLHSPMYFFLSNLSACEVFITTTILPNMLYIVWLNGGFMSFYGCIIQYYLASSTGSIEFLLLTVMAYDRNLAICNPLRYSSLMNNNTRNHLVAWAWVVGFTVMVTLVITICHLQFCGSNTIDHYFCDLDPLRQLSTSDTSLMDIEVIFVTLFLCVIPFVLIIVSYISIFSTILRISSWAGRRKTFSTCSSHLASVCLYGVSICVTYLVPSQQMKKINKLSSLLYTVATPFFNPIIYSLRNQEMMDCFRYYFKRITKK</sequence>
<reference evidence="15" key="1">
    <citation type="submission" date="2023-05" db="EMBL/GenBank/DDBJ databases">
        <authorList>
            <person name="Stuckert A."/>
        </authorList>
    </citation>
    <scope>NUCLEOTIDE SEQUENCE</scope>
</reference>
<accession>A0ABN9E8N8</accession>
<evidence type="ECO:0000313" key="16">
    <source>
        <dbReference type="Proteomes" id="UP001162483"/>
    </source>
</evidence>
<keyword evidence="5" id="KW-0552">Olfaction</keyword>
<dbReference type="PRINTS" id="PR00245">
    <property type="entry name" value="OLFACTORYR"/>
</dbReference>
<keyword evidence="7" id="KW-0297">G-protein coupled receptor</keyword>
<gene>
    <name evidence="15" type="ORF">SPARVUS_LOCUS9401325</name>
</gene>
<dbReference type="PRINTS" id="PR00237">
    <property type="entry name" value="GPCRRHODOPSN"/>
</dbReference>
<dbReference type="InterPro" id="IPR050939">
    <property type="entry name" value="Olfactory_GPCR1"/>
</dbReference>
<dbReference type="EMBL" id="CATNWA010015243">
    <property type="protein sequence ID" value="CAI9581142.1"/>
    <property type="molecule type" value="Genomic_DNA"/>
</dbReference>
<keyword evidence="11" id="KW-0325">Glycoprotein</keyword>
<dbReference type="PROSITE" id="PS50262">
    <property type="entry name" value="G_PROTEIN_RECEP_F1_2"/>
    <property type="match status" value="1"/>
</dbReference>
<evidence type="ECO:0000256" key="8">
    <source>
        <dbReference type="ARBA" id="ARBA00023136"/>
    </source>
</evidence>
<dbReference type="Proteomes" id="UP001162483">
    <property type="component" value="Unassembled WGS sequence"/>
</dbReference>
<feature type="domain" description="G-protein coupled receptors family 1 profile" evidence="14">
    <location>
        <begin position="34"/>
        <end position="282"/>
    </location>
</feature>
<keyword evidence="2" id="KW-1003">Cell membrane</keyword>
<keyword evidence="10" id="KW-0675">Receptor</keyword>
<feature type="transmembrane region" description="Helical" evidence="13">
    <location>
        <begin position="236"/>
        <end position="255"/>
    </location>
</feature>
<dbReference type="PANTHER" id="PTHR24242:SF253">
    <property type="entry name" value="OLFACTORY RECEPTOR-RELATED"/>
    <property type="match status" value="1"/>
</dbReference>
<dbReference type="SUPFAM" id="SSF81321">
    <property type="entry name" value="Family A G protein-coupled receptor-like"/>
    <property type="match status" value="1"/>
</dbReference>
<name>A0ABN9E8N8_9NEOB</name>
<evidence type="ECO:0000256" key="13">
    <source>
        <dbReference type="SAM" id="Phobius"/>
    </source>
</evidence>
<evidence type="ECO:0000256" key="1">
    <source>
        <dbReference type="ARBA" id="ARBA00004651"/>
    </source>
</evidence>
<keyword evidence="6 13" id="KW-1133">Transmembrane helix</keyword>
<evidence type="ECO:0000256" key="5">
    <source>
        <dbReference type="ARBA" id="ARBA00022725"/>
    </source>
</evidence>